<dbReference type="EMBL" id="FQXR01000005">
    <property type="protein sequence ID" value="SHH90667.1"/>
    <property type="molecule type" value="Genomic_DNA"/>
</dbReference>
<proteinExistence type="predicted"/>
<dbReference type="AlphaFoldDB" id="A0A1M5WT10"/>
<evidence type="ECO:0008006" key="3">
    <source>
        <dbReference type="Google" id="ProtNLM"/>
    </source>
</evidence>
<name>A0A1M5WT10_9FIRM</name>
<sequence length="179" mass="21303">MFIENTEELAQNKLLLLYIIDKSEVPLTNGQITEFVLENNYMNYFLIQQFLGELVASKFIEYSRSDNKEIYTILKKGKITLDYFIDRIPEEIKKDIEKNFETKKEEVKRETQIIGDYFKKNENEYIVNLKLVENDTTLFSLYLNVVSSEQAKTICDNWKMNPDSVYQQILNTLFILEYD</sequence>
<dbReference type="Proteomes" id="UP000184389">
    <property type="component" value="Unassembled WGS sequence"/>
</dbReference>
<dbReference type="Gene3D" id="1.10.10.10">
    <property type="entry name" value="Winged helix-like DNA-binding domain superfamily/Winged helix DNA-binding domain"/>
    <property type="match status" value="1"/>
</dbReference>
<gene>
    <name evidence="1" type="ORF">SAMN02745180_01394</name>
</gene>
<evidence type="ECO:0000313" key="1">
    <source>
        <dbReference type="EMBL" id="SHH90667.1"/>
    </source>
</evidence>
<evidence type="ECO:0000313" key="2">
    <source>
        <dbReference type="Proteomes" id="UP000184389"/>
    </source>
</evidence>
<reference evidence="1 2" key="1">
    <citation type="submission" date="2016-11" db="EMBL/GenBank/DDBJ databases">
        <authorList>
            <person name="Jaros S."/>
            <person name="Januszkiewicz K."/>
            <person name="Wedrychowicz H."/>
        </authorList>
    </citation>
    <scope>NUCLEOTIDE SEQUENCE [LARGE SCALE GENOMIC DNA]</scope>
    <source>
        <strain evidence="1 2">DSM 13106</strain>
    </source>
</reference>
<dbReference type="STRING" id="1123281.SAMN02745180_01394"/>
<organism evidence="1 2">
    <name type="scientific">Sporanaerobacter acetigenes DSM 13106</name>
    <dbReference type="NCBI Taxonomy" id="1123281"/>
    <lineage>
        <taxon>Bacteria</taxon>
        <taxon>Bacillati</taxon>
        <taxon>Bacillota</taxon>
        <taxon>Tissierellia</taxon>
        <taxon>Tissierellales</taxon>
        <taxon>Sporanaerobacteraceae</taxon>
        <taxon>Sporanaerobacter</taxon>
    </lineage>
</organism>
<dbReference type="RefSeq" id="WP_072744064.1">
    <property type="nucleotide sequence ID" value="NZ_FQXR01000005.1"/>
</dbReference>
<dbReference type="InterPro" id="IPR025374">
    <property type="entry name" value="DUF4364"/>
</dbReference>
<dbReference type="OrthoDB" id="9783597at2"/>
<dbReference type="InterPro" id="IPR036388">
    <property type="entry name" value="WH-like_DNA-bd_sf"/>
</dbReference>
<dbReference type="Pfam" id="PF14277">
    <property type="entry name" value="DUF4364"/>
    <property type="match status" value="1"/>
</dbReference>
<keyword evidence="2" id="KW-1185">Reference proteome</keyword>
<protein>
    <recommendedName>
        <fullName evidence="3">DUF4364 domain-containing protein</fullName>
    </recommendedName>
</protein>
<accession>A0A1M5WT10</accession>